<organism evidence="3">
    <name type="scientific">Trepomonas sp. PC1</name>
    <dbReference type="NCBI Taxonomy" id="1076344"/>
    <lineage>
        <taxon>Eukaryota</taxon>
        <taxon>Metamonada</taxon>
        <taxon>Diplomonadida</taxon>
        <taxon>Hexamitidae</taxon>
        <taxon>Hexamitinae</taxon>
        <taxon>Trepomonas</taxon>
    </lineage>
</organism>
<feature type="transmembrane region" description="Helical" evidence="1">
    <location>
        <begin position="116"/>
        <end position="135"/>
    </location>
</feature>
<dbReference type="InterPro" id="IPR027417">
    <property type="entry name" value="P-loop_NTPase"/>
</dbReference>
<gene>
    <name evidence="3" type="ORF">TPC1_15740</name>
</gene>
<dbReference type="EMBL" id="GDID01004257">
    <property type="protein sequence ID" value="JAP92349.1"/>
    <property type="molecule type" value="Transcribed_RNA"/>
</dbReference>
<feature type="transmembrane region" description="Helical" evidence="1">
    <location>
        <begin position="298"/>
        <end position="323"/>
    </location>
</feature>
<proteinExistence type="predicted"/>
<dbReference type="InterPro" id="IPR003439">
    <property type="entry name" value="ABC_transporter-like_ATP-bd"/>
</dbReference>
<dbReference type="Pfam" id="PF00005">
    <property type="entry name" value="ABC_tran"/>
    <property type="match status" value="1"/>
</dbReference>
<feature type="transmembrane region" description="Helical" evidence="1">
    <location>
        <begin position="198"/>
        <end position="219"/>
    </location>
</feature>
<evidence type="ECO:0000259" key="2">
    <source>
        <dbReference type="PROSITE" id="PS50893"/>
    </source>
</evidence>
<feature type="domain" description="ABC transporter" evidence="2">
    <location>
        <begin position="351"/>
        <end position="587"/>
    </location>
</feature>
<dbReference type="InterPro" id="IPR017871">
    <property type="entry name" value="ABC_transporter-like_CS"/>
</dbReference>
<dbReference type="GO" id="GO:0005524">
    <property type="term" value="F:ATP binding"/>
    <property type="evidence" value="ECO:0007669"/>
    <property type="project" value="InterPro"/>
</dbReference>
<name>A0A146KAC5_9EUKA</name>
<keyword evidence="1" id="KW-1133">Transmembrane helix</keyword>
<sequence>MASFKTNFETEFQLTPDKYSYQSFASKAELDEYLQKEKGRVVYGINAPDLGELQIYSRDKKFNLTLQDSDLQSSSFVRFYTVLEKTFSTSPSPIKLDIKLFNTVAQQTKQIMVTTMLQSFSVVYMLQLISILVVFTKLHDHRQYEYLIVSGLNRVQYFMGILVYVIIELIFTSFVVAISFCTFNVLQTTNDVNFFAPFFILPQAVSYCFGFSFFSFALFNNPAAIMIFVTMLGFFPGVVLSFLGPILDIKGVWYKVLTAIVQIVLPGSGVTVGFSTMSKVAVLQNCTFKDIMLQSGESYYPLLVNMFLGYLSLAVYTIFGFILDKIRKSAHHPTSDHLFAKKEAQLEDNKLIVDNLCITFKSGRGAKQKVVEAIKNMNIEFTKHQSVVGVVAQNGGGKTTLFRTILGSQRPTSGQVTLGGRTPGQFSMNYYRQLSVVFQENIIFSKFTVMDTMTFMANVMGENVSKDQIMNYLRQMGIENTANQVAEKLSGGQQRRLQIAVTMLRQSPQLRIYDEPACGVDIESRKFLWVYLKQKQNCLTLLTTHIMEEAEELCDDIVMIKEGKLVAHGSLLFVKEHLSAGYELSFSQPKEQLQEQLKQVEVEQEIFSKKQRSFINVPIQNYQLVIKLMKAFKDVQVICPSLTEVFLKVSEEWEGEPMIE</sequence>
<dbReference type="GO" id="GO:0016887">
    <property type="term" value="F:ATP hydrolysis activity"/>
    <property type="evidence" value="ECO:0007669"/>
    <property type="project" value="InterPro"/>
</dbReference>
<evidence type="ECO:0000313" key="3">
    <source>
        <dbReference type="EMBL" id="JAP92349.1"/>
    </source>
</evidence>
<keyword evidence="1" id="KW-0472">Membrane</keyword>
<keyword evidence="1" id="KW-0812">Transmembrane</keyword>
<dbReference type="SUPFAM" id="SSF52540">
    <property type="entry name" value="P-loop containing nucleoside triphosphate hydrolases"/>
    <property type="match status" value="1"/>
</dbReference>
<dbReference type="AlphaFoldDB" id="A0A146KAC5"/>
<feature type="transmembrane region" description="Helical" evidence="1">
    <location>
        <begin position="225"/>
        <end position="244"/>
    </location>
</feature>
<dbReference type="PROSITE" id="PS00211">
    <property type="entry name" value="ABC_TRANSPORTER_1"/>
    <property type="match status" value="1"/>
</dbReference>
<reference evidence="3" key="1">
    <citation type="submission" date="2015-07" db="EMBL/GenBank/DDBJ databases">
        <title>Adaptation to a free-living lifestyle via gene acquisitions in the diplomonad Trepomonas sp. PC1.</title>
        <authorList>
            <person name="Xu F."/>
            <person name="Jerlstrom-Hultqvist J."/>
            <person name="Kolisko M."/>
            <person name="Simpson A.G.B."/>
            <person name="Roger A.J."/>
            <person name="Svard S.G."/>
            <person name="Andersson J.O."/>
        </authorList>
    </citation>
    <scope>NUCLEOTIDE SEQUENCE</scope>
    <source>
        <strain evidence="3">PC1</strain>
    </source>
</reference>
<feature type="transmembrane region" description="Helical" evidence="1">
    <location>
        <begin position="155"/>
        <end position="186"/>
    </location>
</feature>
<protein>
    <submittedName>
        <fullName evidence="3">ABC transporter family protein</fullName>
    </submittedName>
</protein>
<dbReference type="PANTHER" id="PTHR43582:SF2">
    <property type="entry name" value="LINEARMYCIN RESISTANCE ATP-BINDING PROTEIN LNRL"/>
    <property type="match status" value="1"/>
</dbReference>
<dbReference type="PROSITE" id="PS50893">
    <property type="entry name" value="ABC_TRANSPORTER_2"/>
    <property type="match status" value="1"/>
</dbReference>
<accession>A0A146KAC5</accession>
<feature type="transmembrane region" description="Helical" evidence="1">
    <location>
        <begin position="256"/>
        <end position="278"/>
    </location>
</feature>
<evidence type="ECO:0000256" key="1">
    <source>
        <dbReference type="SAM" id="Phobius"/>
    </source>
</evidence>
<dbReference type="PANTHER" id="PTHR43582">
    <property type="entry name" value="LINEARMYCIN RESISTANCE ATP-BINDING PROTEIN LNRL"/>
    <property type="match status" value="1"/>
</dbReference>
<dbReference type="Gene3D" id="3.40.50.300">
    <property type="entry name" value="P-loop containing nucleotide triphosphate hydrolases"/>
    <property type="match status" value="1"/>
</dbReference>